<dbReference type="CDD" id="cd00637">
    <property type="entry name" value="7tm_classA_rhodopsin-like"/>
    <property type="match status" value="1"/>
</dbReference>
<evidence type="ECO:0000256" key="2">
    <source>
        <dbReference type="ARBA" id="ARBA00022692"/>
    </source>
</evidence>
<evidence type="ECO:0000313" key="10">
    <source>
        <dbReference type="Proteomes" id="UP001652625"/>
    </source>
</evidence>
<comment type="subcellular location">
    <subcellularLocation>
        <location evidence="1">Membrane</location>
        <topology evidence="1">Multi-pass membrane protein</topology>
    </subcellularLocation>
</comment>
<evidence type="ECO:0000256" key="6">
    <source>
        <dbReference type="ARBA" id="ARBA00023170"/>
    </source>
</evidence>
<evidence type="ECO:0000256" key="5">
    <source>
        <dbReference type="ARBA" id="ARBA00023136"/>
    </source>
</evidence>
<keyword evidence="4" id="KW-0297">G-protein coupled receptor</keyword>
<evidence type="ECO:0000256" key="8">
    <source>
        <dbReference type="SAM" id="Phobius"/>
    </source>
</evidence>
<dbReference type="PANTHER" id="PTHR45695">
    <property type="entry name" value="LEUCOKININ RECEPTOR-RELATED"/>
    <property type="match status" value="1"/>
</dbReference>
<dbReference type="InterPro" id="IPR017452">
    <property type="entry name" value="GPCR_Rhodpsn_7TM"/>
</dbReference>
<evidence type="ECO:0000313" key="11">
    <source>
        <dbReference type="RefSeq" id="XP_065657138.1"/>
    </source>
</evidence>
<reference evidence="11" key="1">
    <citation type="submission" date="2025-08" db="UniProtKB">
        <authorList>
            <consortium name="RefSeq"/>
        </authorList>
    </citation>
    <scope>IDENTIFICATION</scope>
</reference>
<dbReference type="Proteomes" id="UP001652625">
    <property type="component" value="Chromosome 07"/>
</dbReference>
<dbReference type="Pfam" id="PF00001">
    <property type="entry name" value="7tm_1"/>
    <property type="match status" value="1"/>
</dbReference>
<feature type="transmembrane region" description="Helical" evidence="8">
    <location>
        <begin position="54"/>
        <end position="73"/>
    </location>
</feature>
<feature type="transmembrane region" description="Helical" evidence="8">
    <location>
        <begin position="230"/>
        <end position="252"/>
    </location>
</feature>
<keyword evidence="2 8" id="KW-0812">Transmembrane</keyword>
<dbReference type="RefSeq" id="XP_065657138.1">
    <property type="nucleotide sequence ID" value="XM_065801066.1"/>
</dbReference>
<feature type="transmembrane region" description="Helical" evidence="8">
    <location>
        <begin position="183"/>
        <end position="210"/>
    </location>
</feature>
<dbReference type="PROSITE" id="PS50262">
    <property type="entry name" value="G_PROTEIN_RECEP_F1_2"/>
    <property type="match status" value="1"/>
</dbReference>
<dbReference type="SMART" id="SM01381">
    <property type="entry name" value="7TM_GPCR_Srsx"/>
    <property type="match status" value="1"/>
</dbReference>
<sequence length="628" mass="71720">MNNVTDRNHFHLEDSFINVCLLFYGIILVVGIIGNTLTFAVVVLNKSMRRSIHFYTINLSLADGLLLLIYVPTQTKMTYDDLYWHMGKTMCSFCNFTISLCLSASVGTLIAISADRMRAVINPFSWKAHSQHLSKIIIPIIWIASAAIAFPVAYVANLKPEDNSTMLFNCVEEWPVSAGKLGLGYWITIMIIQYILPLAFMAFINGVILYKIKQSGNSINTLHKRMLRMIILLLITYAVCTGMQHMVYFATIMNNKQYPYLFVSSNLVVSLQAAINPLIYGTNRNDFEQAIIGIFKYCGTRVSNFFTHKRKTISFSEYQNSVSETSSVYLLPLMMSKNFDIKREAQNSKYLQVPGRDSELDELKRLVKDEKRRDTMAFINDIDQLAPLKSKKVRIKTTNYIKKNYKRSLSGKNKLTPLIVITEHSTNIQSLSAFNNNEMTHAAKGVVTNVAEHTATNTAEHVEINNKDTAVNHFNIFDRETFSNEMQVKSTFDEIERIQKEIESTIDLLEKSSKVHETIMNEGYVRCTHECATKTSPSDMGETCKSKNASNHDCYSEKCFRKKSNLNCIDSGYWTFTKSHESRIINEVNDKENFRQTTQAQRIPSFQSFELNANLLKNLSHDSKESYI</sequence>
<feature type="transmembrane region" description="Helical" evidence="8">
    <location>
        <begin position="16"/>
        <end position="42"/>
    </location>
</feature>
<evidence type="ECO:0000256" key="3">
    <source>
        <dbReference type="ARBA" id="ARBA00022989"/>
    </source>
</evidence>
<protein>
    <submittedName>
        <fullName evidence="11">Neuropeptide Y receptor type 1-like</fullName>
    </submittedName>
</protein>
<keyword evidence="6" id="KW-0675">Receptor</keyword>
<dbReference type="GeneID" id="124806361"/>
<evidence type="ECO:0000259" key="9">
    <source>
        <dbReference type="PROSITE" id="PS50262"/>
    </source>
</evidence>
<name>A0ABM4C6C8_HYDVU</name>
<dbReference type="InterPro" id="IPR000276">
    <property type="entry name" value="GPCR_Rhodpsn"/>
</dbReference>
<proteinExistence type="predicted"/>
<keyword evidence="7" id="KW-0807">Transducer</keyword>
<evidence type="ECO:0000256" key="4">
    <source>
        <dbReference type="ARBA" id="ARBA00023040"/>
    </source>
</evidence>
<accession>A0ABM4C6C8</accession>
<keyword evidence="10" id="KW-1185">Reference proteome</keyword>
<dbReference type="Gene3D" id="1.20.1070.10">
    <property type="entry name" value="Rhodopsin 7-helix transmembrane proteins"/>
    <property type="match status" value="1"/>
</dbReference>
<feature type="transmembrane region" description="Helical" evidence="8">
    <location>
        <begin position="136"/>
        <end position="156"/>
    </location>
</feature>
<keyword evidence="3 8" id="KW-1133">Transmembrane helix</keyword>
<organism evidence="10 11">
    <name type="scientific">Hydra vulgaris</name>
    <name type="common">Hydra</name>
    <name type="synonym">Hydra attenuata</name>
    <dbReference type="NCBI Taxonomy" id="6087"/>
    <lineage>
        <taxon>Eukaryota</taxon>
        <taxon>Metazoa</taxon>
        <taxon>Cnidaria</taxon>
        <taxon>Hydrozoa</taxon>
        <taxon>Hydroidolina</taxon>
        <taxon>Anthoathecata</taxon>
        <taxon>Aplanulata</taxon>
        <taxon>Hydridae</taxon>
        <taxon>Hydra</taxon>
    </lineage>
</organism>
<evidence type="ECO:0000256" key="1">
    <source>
        <dbReference type="ARBA" id="ARBA00004141"/>
    </source>
</evidence>
<evidence type="ECO:0000256" key="7">
    <source>
        <dbReference type="ARBA" id="ARBA00023224"/>
    </source>
</evidence>
<dbReference type="PRINTS" id="PR00237">
    <property type="entry name" value="GPCRRHODOPSN"/>
</dbReference>
<gene>
    <name evidence="11" type="primary">LOC124806361</name>
</gene>
<dbReference type="SUPFAM" id="SSF81321">
    <property type="entry name" value="Family A G protein-coupled receptor-like"/>
    <property type="match status" value="1"/>
</dbReference>
<keyword evidence="5 8" id="KW-0472">Membrane</keyword>
<feature type="transmembrane region" description="Helical" evidence="8">
    <location>
        <begin position="93"/>
        <end position="115"/>
    </location>
</feature>
<feature type="domain" description="G-protein coupled receptors family 1 profile" evidence="9">
    <location>
        <begin position="34"/>
        <end position="280"/>
    </location>
</feature>
<dbReference type="PANTHER" id="PTHR45695:SF9">
    <property type="entry name" value="LEUCOKININ RECEPTOR"/>
    <property type="match status" value="1"/>
</dbReference>